<comment type="caution">
    <text evidence="10">The sequence shown here is derived from an EMBL/GenBank/DDBJ whole genome shotgun (WGS) entry which is preliminary data.</text>
</comment>
<evidence type="ECO:0000256" key="4">
    <source>
        <dbReference type="ARBA" id="ARBA00022771"/>
    </source>
</evidence>
<dbReference type="PANTHER" id="PTHR45982:SF1">
    <property type="entry name" value="REGULATOR OF CHROMOSOME CONDENSATION"/>
    <property type="match status" value="1"/>
</dbReference>
<dbReference type="InterPro" id="IPR009091">
    <property type="entry name" value="RCC1/BLIP-II"/>
</dbReference>
<accession>A0A196SD67</accession>
<dbReference type="STRING" id="478820.A0A196SD67"/>
<dbReference type="GO" id="GO:0005737">
    <property type="term" value="C:cytoplasm"/>
    <property type="evidence" value="ECO:0007669"/>
    <property type="project" value="TreeGrafter"/>
</dbReference>
<dbReference type="GO" id="GO:0005085">
    <property type="term" value="F:guanyl-nucleotide exchange factor activity"/>
    <property type="evidence" value="ECO:0007669"/>
    <property type="project" value="TreeGrafter"/>
</dbReference>
<feature type="repeat" description="RCC1" evidence="6">
    <location>
        <begin position="369"/>
        <end position="427"/>
    </location>
</feature>
<evidence type="ECO:0000256" key="1">
    <source>
        <dbReference type="ARBA" id="ARBA00022658"/>
    </source>
</evidence>
<feature type="repeat" description="RCC1" evidence="6">
    <location>
        <begin position="534"/>
        <end position="587"/>
    </location>
</feature>
<feature type="compositionally biased region" description="Basic and acidic residues" evidence="8">
    <location>
        <begin position="116"/>
        <end position="146"/>
    </location>
</feature>
<dbReference type="Pfam" id="PF25390">
    <property type="entry name" value="WD40_RLD"/>
    <property type="match status" value="1"/>
</dbReference>
<keyword evidence="4 7" id="KW-0863">Zinc-finger</keyword>
<feature type="region of interest" description="Disordered" evidence="8">
    <location>
        <begin position="44"/>
        <end position="70"/>
    </location>
</feature>
<dbReference type="SUPFAM" id="SSF50985">
    <property type="entry name" value="RCC1/BLIP-II"/>
    <property type="match status" value="1"/>
</dbReference>
<gene>
    <name evidence="10" type="ORF">AV274_4250</name>
</gene>
<feature type="repeat" description="RCC1" evidence="6">
    <location>
        <begin position="481"/>
        <end position="533"/>
    </location>
</feature>
<dbReference type="PROSITE" id="PS50199">
    <property type="entry name" value="ZF_RANBP2_2"/>
    <property type="match status" value="1"/>
</dbReference>
<feature type="repeat" description="RCC1" evidence="6">
    <location>
        <begin position="208"/>
        <end position="260"/>
    </location>
</feature>
<evidence type="ECO:0000259" key="9">
    <source>
        <dbReference type="PROSITE" id="PS50199"/>
    </source>
</evidence>
<evidence type="ECO:0000313" key="10">
    <source>
        <dbReference type="EMBL" id="OAO14072.1"/>
    </source>
</evidence>
<evidence type="ECO:0000256" key="5">
    <source>
        <dbReference type="ARBA" id="ARBA00022833"/>
    </source>
</evidence>
<evidence type="ECO:0000313" key="11">
    <source>
        <dbReference type="Proteomes" id="UP000078348"/>
    </source>
</evidence>
<dbReference type="Proteomes" id="UP000078348">
    <property type="component" value="Unassembled WGS sequence"/>
</dbReference>
<evidence type="ECO:0000256" key="8">
    <source>
        <dbReference type="SAM" id="MobiDB-lite"/>
    </source>
</evidence>
<dbReference type="PANTHER" id="PTHR45982">
    <property type="entry name" value="REGULATOR OF CHROMOSOME CONDENSATION"/>
    <property type="match status" value="1"/>
</dbReference>
<feature type="region of interest" description="Disordered" evidence="8">
    <location>
        <begin position="110"/>
        <end position="158"/>
    </location>
</feature>
<dbReference type="InterPro" id="IPR000408">
    <property type="entry name" value="Reg_chr_condens"/>
</dbReference>
<protein>
    <submittedName>
        <fullName evidence="10">Regulator of chromosome condensation (RCC1)-like protein</fullName>
    </submittedName>
</protein>
<dbReference type="InterPro" id="IPR058923">
    <property type="entry name" value="RCC1-like_dom"/>
</dbReference>
<keyword evidence="1" id="KW-0344">Guanine-nucleotide releasing factor</keyword>
<name>A0A196SD67_BLAHN</name>
<dbReference type="PROSITE" id="PS50012">
    <property type="entry name" value="RCC1_3"/>
    <property type="match status" value="7"/>
</dbReference>
<dbReference type="PRINTS" id="PR00633">
    <property type="entry name" value="RCCNDNSATION"/>
</dbReference>
<organism evidence="10 11">
    <name type="scientific">Blastocystis sp. subtype 1 (strain ATCC 50177 / NandII)</name>
    <dbReference type="NCBI Taxonomy" id="478820"/>
    <lineage>
        <taxon>Eukaryota</taxon>
        <taxon>Sar</taxon>
        <taxon>Stramenopiles</taxon>
        <taxon>Bigyra</taxon>
        <taxon>Opalozoa</taxon>
        <taxon>Opalinata</taxon>
        <taxon>Blastocystidae</taxon>
        <taxon>Blastocystis</taxon>
    </lineage>
</organism>
<dbReference type="PROSITE" id="PS00626">
    <property type="entry name" value="RCC1_2"/>
    <property type="match status" value="1"/>
</dbReference>
<keyword evidence="11" id="KW-1185">Reference proteome</keyword>
<feature type="repeat" description="RCC1" evidence="6">
    <location>
        <begin position="428"/>
        <end position="480"/>
    </location>
</feature>
<dbReference type="OrthoDB" id="61110at2759"/>
<keyword evidence="2" id="KW-0479">Metal-binding</keyword>
<dbReference type="Gene3D" id="2.130.10.30">
    <property type="entry name" value="Regulator of chromosome condensation 1/beta-lactamase-inhibitor protein II"/>
    <property type="match status" value="1"/>
</dbReference>
<feature type="repeat" description="RCC1" evidence="6">
    <location>
        <begin position="262"/>
        <end position="313"/>
    </location>
</feature>
<dbReference type="AlphaFoldDB" id="A0A196SD67"/>
<dbReference type="PROSITE" id="PS01358">
    <property type="entry name" value="ZF_RANBP2_1"/>
    <property type="match status" value="1"/>
</dbReference>
<keyword evidence="3" id="KW-0677">Repeat</keyword>
<feature type="repeat" description="RCC1" evidence="6">
    <location>
        <begin position="314"/>
        <end position="368"/>
    </location>
</feature>
<evidence type="ECO:0000256" key="3">
    <source>
        <dbReference type="ARBA" id="ARBA00022737"/>
    </source>
</evidence>
<evidence type="ECO:0000256" key="2">
    <source>
        <dbReference type="ARBA" id="ARBA00022723"/>
    </source>
</evidence>
<dbReference type="Gene3D" id="4.10.1060.10">
    <property type="entry name" value="Zinc finger, RanBP2-type"/>
    <property type="match status" value="1"/>
</dbReference>
<evidence type="ECO:0000256" key="7">
    <source>
        <dbReference type="PROSITE-ProRule" id="PRU00322"/>
    </source>
</evidence>
<proteinExistence type="predicted"/>
<dbReference type="EMBL" id="LXWW01000289">
    <property type="protein sequence ID" value="OAO14072.1"/>
    <property type="molecule type" value="Genomic_DNA"/>
</dbReference>
<evidence type="ECO:0000256" key="6">
    <source>
        <dbReference type="PROSITE-ProRule" id="PRU00235"/>
    </source>
</evidence>
<dbReference type="GO" id="GO:0008270">
    <property type="term" value="F:zinc ion binding"/>
    <property type="evidence" value="ECO:0007669"/>
    <property type="project" value="UniProtKB-KW"/>
</dbReference>
<reference evidence="10 11" key="1">
    <citation type="submission" date="2016-05" db="EMBL/GenBank/DDBJ databases">
        <title>Nuclear genome of Blastocystis sp. subtype 1 NandII.</title>
        <authorList>
            <person name="Gentekaki E."/>
            <person name="Curtis B."/>
            <person name="Stairs C."/>
            <person name="Eme L."/>
            <person name="Herman E."/>
            <person name="Klimes V."/>
            <person name="Arias M.C."/>
            <person name="Elias M."/>
            <person name="Hilliou F."/>
            <person name="Klute M."/>
            <person name="Malik S.-B."/>
            <person name="Pightling A."/>
            <person name="Rachubinski R."/>
            <person name="Salas D."/>
            <person name="Schlacht A."/>
            <person name="Suga H."/>
            <person name="Archibald J."/>
            <person name="Ball S.G."/>
            <person name="Clark G."/>
            <person name="Dacks J."/>
            <person name="Van Der Giezen M."/>
            <person name="Tsaousis A."/>
            <person name="Roger A."/>
        </authorList>
    </citation>
    <scope>NUCLEOTIDE SEQUENCE [LARGE SCALE GENOMIC DNA]</scope>
    <source>
        <strain evidence="11">ATCC 50177 / NandII</strain>
    </source>
</reference>
<feature type="domain" description="RanBP2-type" evidence="9">
    <location>
        <begin position="14"/>
        <end position="44"/>
    </location>
</feature>
<dbReference type="InterPro" id="IPR001876">
    <property type="entry name" value="Znf_RanBP2"/>
</dbReference>
<sequence>MPFNEEFLKSLKAKQTTQWQCPRCYSYNDNSLLECRACDEKKPGVTDEQVKASKRPAPAPMEVEDKKPKVGGFVFTPSSTPAASTSIFNAAFNKPAVSAFKFGVGPNAASVSVAPKAEEKPKVEEKSEEPKKEKEEPKAKEEKESKEEDADSDYMKYDSDEGDAHVEIQEQDYSEDEKAVDVMKNRVAISCNDCVTSRTPLSESHEKYDVYVFGSGDCGQLGMRDKCLQAGKPLLQEEATALKTSRIACGGLFNVVVASDRKHLFSWGCNDECQLGREGEEETPLPVPLALEADETIEQLITGSCHAAVRTSQGRVFCWGTYRDSKGILGWSNDVKKQATPTAIHFPRGVAIADVCCGENHTLALAKDGALYGWGSDEQGQLVFHMPEAMKKRALVPHAICFREGRKRVPVKKMWAGGMHSLVLLENGHVMTFGLNNWGQLGNGERNEEVNAPTHVAFFDDKAVKQAALLQHATLVLCEDGQLYSAGRNSYGQLGRKTEEEFGLKFAPVALPEGVKVQQIACGNHHCIAIDELGFAYTWGFGDMEQLGNGKYEDEATMYRVKAKVLTDKRVVMADGGAQHTALLAKKL</sequence>
<dbReference type="InterPro" id="IPR051553">
    <property type="entry name" value="Ran_GTPase-activating"/>
</dbReference>
<keyword evidence="5" id="KW-0862">Zinc</keyword>